<dbReference type="AlphaFoldDB" id="A0A0H2RCG1"/>
<evidence type="ECO:0000313" key="2">
    <source>
        <dbReference type="Proteomes" id="UP000053477"/>
    </source>
</evidence>
<reference evidence="1 2" key="1">
    <citation type="submission" date="2015-04" db="EMBL/GenBank/DDBJ databases">
        <title>Complete genome sequence of Schizopora paradoxa KUC8140, a cosmopolitan wood degrader in East Asia.</title>
        <authorList>
            <consortium name="DOE Joint Genome Institute"/>
            <person name="Min B."/>
            <person name="Park H."/>
            <person name="Jang Y."/>
            <person name="Kim J.-J."/>
            <person name="Kim K.H."/>
            <person name="Pangilinan J."/>
            <person name="Lipzen A."/>
            <person name="Riley R."/>
            <person name="Grigoriev I.V."/>
            <person name="Spatafora J.W."/>
            <person name="Choi I.-G."/>
        </authorList>
    </citation>
    <scope>NUCLEOTIDE SEQUENCE [LARGE SCALE GENOMIC DNA]</scope>
    <source>
        <strain evidence="1 2">KUC8140</strain>
    </source>
</reference>
<name>A0A0H2RCG1_9AGAM</name>
<feature type="non-terminal residue" evidence="1">
    <location>
        <position position="110"/>
    </location>
</feature>
<accession>A0A0H2RCG1</accession>
<dbReference type="Proteomes" id="UP000053477">
    <property type="component" value="Unassembled WGS sequence"/>
</dbReference>
<dbReference type="InParanoid" id="A0A0H2RCG1"/>
<organism evidence="1 2">
    <name type="scientific">Schizopora paradoxa</name>
    <dbReference type="NCBI Taxonomy" id="27342"/>
    <lineage>
        <taxon>Eukaryota</taxon>
        <taxon>Fungi</taxon>
        <taxon>Dikarya</taxon>
        <taxon>Basidiomycota</taxon>
        <taxon>Agaricomycotina</taxon>
        <taxon>Agaricomycetes</taxon>
        <taxon>Hymenochaetales</taxon>
        <taxon>Schizoporaceae</taxon>
        <taxon>Schizopora</taxon>
    </lineage>
</organism>
<gene>
    <name evidence="1" type="ORF">SCHPADRAFT_907964</name>
</gene>
<dbReference type="EMBL" id="KQ086063">
    <property type="protein sequence ID" value="KLO09197.1"/>
    <property type="molecule type" value="Genomic_DNA"/>
</dbReference>
<sequence length="110" mass="12468">MTGRLAYGYVIELSIATKVIHNIAGERKLHGFQKFALFEIACRQAISPVASKKVPTFETLRKCNEPLDDILQTYVIAVTTSASKVLPPKEELERLKAFMETDSEPHWYEV</sequence>
<protein>
    <submittedName>
        <fullName evidence="1">Uncharacterized protein</fullName>
    </submittedName>
</protein>
<proteinExistence type="predicted"/>
<keyword evidence="2" id="KW-1185">Reference proteome</keyword>
<evidence type="ECO:0000313" key="1">
    <source>
        <dbReference type="EMBL" id="KLO09197.1"/>
    </source>
</evidence>